<keyword evidence="4" id="KW-1133">Transmembrane helix</keyword>
<keyword evidence="4" id="KW-0472">Membrane</keyword>
<dbReference type="Proteomes" id="UP001364764">
    <property type="component" value="Chromosome"/>
</dbReference>
<evidence type="ECO:0000313" key="5">
    <source>
        <dbReference type="EMBL" id="WWP21432.1"/>
    </source>
</evidence>
<reference evidence="5 6" key="1">
    <citation type="submission" date="2024-02" db="EMBL/GenBank/DDBJ databases">
        <title>Complete sequences of two Paenibacillus sp. strains and one Lysinibacillus strain isolated from the environment on STAA medium highlight biotechnological potential.</title>
        <authorList>
            <person name="Attere S.A."/>
            <person name="Piche L.C."/>
            <person name="Intertaglia L."/>
            <person name="Lami R."/>
            <person name="Charette S.J."/>
            <person name="Vincent A.T."/>
        </authorList>
    </citation>
    <scope>NUCLEOTIDE SEQUENCE [LARGE SCALE GENOMIC DNA]</scope>
    <source>
        <strain evidence="5 6">Y5S-7</strain>
    </source>
</reference>
<dbReference type="AlphaFoldDB" id="A0ABD8AV13"/>
<dbReference type="RefSeq" id="WP_338707785.1">
    <property type="nucleotide sequence ID" value="NZ_CP145892.1"/>
</dbReference>
<dbReference type="GO" id="GO:0016042">
    <property type="term" value="P:lipid catabolic process"/>
    <property type="evidence" value="ECO:0007669"/>
    <property type="project" value="UniProtKB-KW"/>
</dbReference>
<feature type="transmembrane region" description="Helical" evidence="4">
    <location>
        <begin position="56"/>
        <end position="73"/>
    </location>
</feature>
<sequence length="509" mass="56514">MRTVEWIYLIFNLLMLVGVIGIGKQSQHFRKMVWGGFAISGVLLIIHGVVEGLRWPMIPAYLLTLVPLVVLFTKARRQQQSGVTSLNSKGSGSSASTSTVTRKFGRVRIIATSLLVLVYAIVSIGLPLLFPVFSFAKPAGPYGIGTVSYDWTDNSREELLTSSAGDQRELMVQIWYPTNSDAEGATAPYVNKPDIYATAFNEVLKLPKLLFSSLSQVKTHAIQEAQLSEAEAKYPVVLFSHGLHGYENQNTFQIEQLVSQGYIVVGINHTYSSLVSVFPDGRVAQFESEGKEGFEQLQFSYMDKLNETWVKDALFVLDEVEKLGTGDPSGRFTGRMDLDNIGMFGHSFGGATTVQMLMDDPRVKAGMNMDGVLFGEKRIPTEGVGKPFLMMSADSTVAGTSVMSDEEIAAMGTTRPEAEKYYEEVYERYEPVTAGGNFWMELTNTKHLSFSDLYLISPLLEWTQGVEARGTQQLVNDTTIDFFNHYLKGKPLHMDKEVGEHESYLLKKG</sequence>
<keyword evidence="2" id="KW-0442">Lipid degradation</keyword>
<keyword evidence="3" id="KW-0443">Lipid metabolism</keyword>
<proteinExistence type="predicted"/>
<evidence type="ECO:0000313" key="6">
    <source>
        <dbReference type="Proteomes" id="UP001364764"/>
    </source>
</evidence>
<accession>A0ABD8AV13</accession>
<dbReference type="SUPFAM" id="SSF53474">
    <property type="entry name" value="alpha/beta-Hydrolases"/>
    <property type="match status" value="1"/>
</dbReference>
<dbReference type="GO" id="GO:0016787">
    <property type="term" value="F:hydrolase activity"/>
    <property type="evidence" value="ECO:0007669"/>
    <property type="project" value="UniProtKB-KW"/>
</dbReference>
<evidence type="ECO:0000256" key="3">
    <source>
        <dbReference type="ARBA" id="ARBA00023098"/>
    </source>
</evidence>
<keyword evidence="4" id="KW-0812">Transmembrane</keyword>
<dbReference type="GeneID" id="93474670"/>
<organism evidence="5 6">
    <name type="scientific">Paenibacillus amylolyticus</name>
    <dbReference type="NCBI Taxonomy" id="1451"/>
    <lineage>
        <taxon>Bacteria</taxon>
        <taxon>Bacillati</taxon>
        <taxon>Bacillota</taxon>
        <taxon>Bacilli</taxon>
        <taxon>Bacillales</taxon>
        <taxon>Paenibacillaceae</taxon>
        <taxon>Paenibacillus</taxon>
    </lineage>
</organism>
<dbReference type="EMBL" id="CP145892">
    <property type="protein sequence ID" value="WWP21432.1"/>
    <property type="molecule type" value="Genomic_DNA"/>
</dbReference>
<evidence type="ECO:0000256" key="4">
    <source>
        <dbReference type="SAM" id="Phobius"/>
    </source>
</evidence>
<dbReference type="Gene3D" id="3.40.50.1820">
    <property type="entry name" value="alpha/beta hydrolase"/>
    <property type="match status" value="1"/>
</dbReference>
<feature type="transmembrane region" description="Helical" evidence="4">
    <location>
        <begin position="6"/>
        <end position="23"/>
    </location>
</feature>
<dbReference type="PANTHER" id="PTHR10272">
    <property type="entry name" value="PLATELET-ACTIVATING FACTOR ACETYLHYDROLASE"/>
    <property type="match status" value="1"/>
</dbReference>
<feature type="transmembrane region" description="Helical" evidence="4">
    <location>
        <begin position="32"/>
        <end position="50"/>
    </location>
</feature>
<feature type="transmembrane region" description="Helical" evidence="4">
    <location>
        <begin position="109"/>
        <end position="130"/>
    </location>
</feature>
<evidence type="ECO:0000256" key="2">
    <source>
        <dbReference type="ARBA" id="ARBA00022963"/>
    </source>
</evidence>
<gene>
    <name evidence="5" type="ORF">V6668_04355</name>
</gene>
<dbReference type="InterPro" id="IPR029058">
    <property type="entry name" value="AB_hydrolase_fold"/>
</dbReference>
<name>A0ABD8AV13_PAEAM</name>
<protein>
    <submittedName>
        <fullName evidence="5">Acetylhydrolase</fullName>
    </submittedName>
</protein>
<keyword evidence="1" id="KW-0378">Hydrolase</keyword>
<dbReference type="Pfam" id="PF03403">
    <property type="entry name" value="PAF-AH_p_II"/>
    <property type="match status" value="1"/>
</dbReference>
<evidence type="ECO:0000256" key="1">
    <source>
        <dbReference type="ARBA" id="ARBA00022801"/>
    </source>
</evidence>
<dbReference type="PANTHER" id="PTHR10272:SF0">
    <property type="entry name" value="PLATELET-ACTIVATING FACTOR ACETYLHYDROLASE"/>
    <property type="match status" value="1"/>
</dbReference>